<keyword evidence="2" id="KW-1185">Reference proteome</keyword>
<dbReference type="Proteomes" id="UP001482231">
    <property type="component" value="Unassembled WGS sequence"/>
</dbReference>
<dbReference type="InterPro" id="IPR021952">
    <property type="entry name" value="Flpp3-like"/>
</dbReference>
<comment type="caution">
    <text evidence="1">The sequence shown here is derived from an EMBL/GenBank/DDBJ whole genome shotgun (WGS) entry which is preliminary data.</text>
</comment>
<organism evidence="1 2">
    <name type="scientific">Thiobacter aerophilum</name>
    <dbReference type="NCBI Taxonomy" id="3121275"/>
    <lineage>
        <taxon>Bacteria</taxon>
        <taxon>Pseudomonadati</taxon>
        <taxon>Pseudomonadota</taxon>
        <taxon>Betaproteobacteria</taxon>
        <taxon>Burkholderiales</taxon>
        <taxon>Thiobacteraceae</taxon>
        <taxon>Thiobacter</taxon>
    </lineage>
</organism>
<dbReference type="PROSITE" id="PS51257">
    <property type="entry name" value="PROKAR_LIPOPROTEIN"/>
    <property type="match status" value="1"/>
</dbReference>
<evidence type="ECO:0000313" key="1">
    <source>
        <dbReference type="EMBL" id="MEO1767058.1"/>
    </source>
</evidence>
<accession>A0ABV0EHU6</accession>
<sequence length="131" mass="13827">MKPIRNLALIGSAALILGGCEAAALTALGVGASAGVSHTLSGITYRTFAEPLPRVKTASLKALNRMQIKVAQTSKIDNGEAIKAKAADRDIDIELEALSPNTTRMRVTASQGLFKDSATATEIIMQTERFL</sequence>
<evidence type="ECO:0000313" key="2">
    <source>
        <dbReference type="Proteomes" id="UP001482231"/>
    </source>
</evidence>
<protein>
    <submittedName>
        <fullName evidence="1">DUF3568 family protein</fullName>
    </submittedName>
</protein>
<gene>
    <name evidence="1" type="ORF">V6E02_07525</name>
</gene>
<name>A0ABV0EHU6_9BURK</name>
<reference evidence="1 2" key="1">
    <citation type="submission" date="2024-02" db="EMBL/GenBank/DDBJ databases">
        <title>New thermophilic sulfur-oxidizing bacteria from a hot springs of the Uzon caldera (Kamchatka, Russia).</title>
        <authorList>
            <person name="Dukat A.M."/>
            <person name="Elcheninov A.G."/>
            <person name="Frolov E.N."/>
        </authorList>
    </citation>
    <scope>NUCLEOTIDE SEQUENCE [LARGE SCALE GENOMIC DNA]</scope>
    <source>
        <strain evidence="1 2">AK1</strain>
    </source>
</reference>
<dbReference type="RefSeq" id="WP_347308168.1">
    <property type="nucleotide sequence ID" value="NZ_JBAJEX010000005.1"/>
</dbReference>
<dbReference type="EMBL" id="JBAJEX010000005">
    <property type="protein sequence ID" value="MEO1767058.1"/>
    <property type="molecule type" value="Genomic_DNA"/>
</dbReference>
<proteinExistence type="predicted"/>
<dbReference type="Pfam" id="PF12092">
    <property type="entry name" value="DUF3568"/>
    <property type="match status" value="1"/>
</dbReference>